<keyword evidence="2" id="KW-0732">Signal</keyword>
<evidence type="ECO:0008006" key="5">
    <source>
        <dbReference type="Google" id="ProtNLM"/>
    </source>
</evidence>
<sequence>MPVLLFCLSVQDAAAVATIEIAVRLQSVLQCVLPLFLMLSRILLSTVHHGRPCQGHRPSHIMCPTLEKPMIVVERHKKKKKKQPETEVSTTGVSKQHPPEQNKFHRLKAMSTPRYVGGGVSPADITSTSHGDGVTMPTGEHSPVFIVRLHCIGATVLM</sequence>
<dbReference type="Proteomes" id="UP000031443">
    <property type="component" value="Unassembled WGS sequence"/>
</dbReference>
<dbReference type="EMBL" id="KB528689">
    <property type="protein sequence ID" value="EMP35370.1"/>
    <property type="molecule type" value="Genomic_DNA"/>
</dbReference>
<evidence type="ECO:0000313" key="4">
    <source>
        <dbReference type="Proteomes" id="UP000031443"/>
    </source>
</evidence>
<feature type="region of interest" description="Disordered" evidence="1">
    <location>
        <begin position="77"/>
        <end position="101"/>
    </location>
</feature>
<feature type="chain" id="PRO_5012610188" description="Secreted protein" evidence="2">
    <location>
        <begin position="16"/>
        <end position="158"/>
    </location>
</feature>
<feature type="signal peptide" evidence="2">
    <location>
        <begin position="1"/>
        <end position="15"/>
    </location>
</feature>
<evidence type="ECO:0000256" key="1">
    <source>
        <dbReference type="SAM" id="MobiDB-lite"/>
    </source>
</evidence>
<name>M7BIB2_CHEMY</name>
<reference evidence="4" key="1">
    <citation type="journal article" date="2013" name="Nat. Genet.">
        <title>The draft genomes of soft-shell turtle and green sea turtle yield insights into the development and evolution of the turtle-specific body plan.</title>
        <authorList>
            <person name="Wang Z."/>
            <person name="Pascual-Anaya J."/>
            <person name="Zadissa A."/>
            <person name="Li W."/>
            <person name="Niimura Y."/>
            <person name="Huang Z."/>
            <person name="Li C."/>
            <person name="White S."/>
            <person name="Xiong Z."/>
            <person name="Fang D."/>
            <person name="Wang B."/>
            <person name="Ming Y."/>
            <person name="Chen Y."/>
            <person name="Zheng Y."/>
            <person name="Kuraku S."/>
            <person name="Pignatelli M."/>
            <person name="Herrero J."/>
            <person name="Beal K."/>
            <person name="Nozawa M."/>
            <person name="Li Q."/>
            <person name="Wang J."/>
            <person name="Zhang H."/>
            <person name="Yu L."/>
            <person name="Shigenobu S."/>
            <person name="Wang J."/>
            <person name="Liu J."/>
            <person name="Flicek P."/>
            <person name="Searle S."/>
            <person name="Wang J."/>
            <person name="Kuratani S."/>
            <person name="Yin Y."/>
            <person name="Aken B."/>
            <person name="Zhang G."/>
            <person name="Irie N."/>
        </authorList>
    </citation>
    <scope>NUCLEOTIDE SEQUENCE [LARGE SCALE GENOMIC DNA]</scope>
</reference>
<evidence type="ECO:0000256" key="2">
    <source>
        <dbReference type="SAM" id="SignalP"/>
    </source>
</evidence>
<keyword evidence="4" id="KW-1185">Reference proteome</keyword>
<proteinExistence type="predicted"/>
<evidence type="ECO:0000313" key="3">
    <source>
        <dbReference type="EMBL" id="EMP35370.1"/>
    </source>
</evidence>
<protein>
    <recommendedName>
        <fullName evidence="5">Secreted protein</fullName>
    </recommendedName>
</protein>
<gene>
    <name evidence="3" type="ORF">UY3_07332</name>
</gene>
<accession>M7BIB2</accession>
<organism evidence="3 4">
    <name type="scientific">Chelonia mydas</name>
    <name type="common">Green sea-turtle</name>
    <name type="synonym">Chelonia agassizi</name>
    <dbReference type="NCBI Taxonomy" id="8469"/>
    <lineage>
        <taxon>Eukaryota</taxon>
        <taxon>Metazoa</taxon>
        <taxon>Chordata</taxon>
        <taxon>Craniata</taxon>
        <taxon>Vertebrata</taxon>
        <taxon>Euteleostomi</taxon>
        <taxon>Archelosauria</taxon>
        <taxon>Testudinata</taxon>
        <taxon>Testudines</taxon>
        <taxon>Cryptodira</taxon>
        <taxon>Durocryptodira</taxon>
        <taxon>Americhelydia</taxon>
        <taxon>Chelonioidea</taxon>
        <taxon>Cheloniidae</taxon>
        <taxon>Chelonia</taxon>
    </lineage>
</organism>
<dbReference type="AlphaFoldDB" id="M7BIB2"/>